<feature type="transmembrane region" description="Helical" evidence="1">
    <location>
        <begin position="92"/>
        <end position="118"/>
    </location>
</feature>
<keyword evidence="3" id="KW-1185">Reference proteome</keyword>
<organism evidence="2 3">
    <name type="scientific">Aquibacillus rhizosphaerae</name>
    <dbReference type="NCBI Taxonomy" id="3051431"/>
    <lineage>
        <taxon>Bacteria</taxon>
        <taxon>Bacillati</taxon>
        <taxon>Bacillota</taxon>
        <taxon>Bacilli</taxon>
        <taxon>Bacillales</taxon>
        <taxon>Bacillaceae</taxon>
        <taxon>Aquibacillus</taxon>
    </lineage>
</organism>
<protein>
    <submittedName>
        <fullName evidence="2">DUF393 domain-containing protein</fullName>
    </submittedName>
</protein>
<dbReference type="EMBL" id="JASTZU010000059">
    <property type="protein sequence ID" value="MDL4842572.1"/>
    <property type="molecule type" value="Genomic_DNA"/>
</dbReference>
<evidence type="ECO:0000256" key="1">
    <source>
        <dbReference type="SAM" id="Phobius"/>
    </source>
</evidence>
<name>A0ABT7LBE1_9BACI</name>
<reference evidence="2 3" key="1">
    <citation type="submission" date="2023-06" db="EMBL/GenBank/DDBJ databases">
        <title>Aquibacillus rhizosphaerae LR5S19.</title>
        <authorList>
            <person name="Sun J.-Q."/>
        </authorList>
    </citation>
    <scope>NUCLEOTIDE SEQUENCE [LARGE SCALE GENOMIC DNA]</scope>
    <source>
        <strain evidence="2 3">LR5S19</strain>
    </source>
</reference>
<proteinExistence type="predicted"/>
<dbReference type="RefSeq" id="WP_285933863.1">
    <property type="nucleotide sequence ID" value="NZ_JASTZU010000059.1"/>
</dbReference>
<accession>A0ABT7LBE1</accession>
<sequence length="154" mass="18077">MNAYRTKKIGICYLKGKRKTQKEVILLDKPIILFDEQCYLCRQSKRIISKIDWFNQFKWLSLQQYERNQQLTSVQKDAIKSEMHLIKKNGEVLVGFFAIRYILLHCPLTALAGLVSYVPKSDVIGNPMYRLVARNRYQLFKNKCDNGVCRIPSK</sequence>
<dbReference type="InterPro" id="IPR007263">
    <property type="entry name" value="DCC1-like"/>
</dbReference>
<evidence type="ECO:0000313" key="2">
    <source>
        <dbReference type="EMBL" id="MDL4842572.1"/>
    </source>
</evidence>
<gene>
    <name evidence="2" type="ORF">QQS35_19230</name>
</gene>
<keyword evidence="1" id="KW-1133">Transmembrane helix</keyword>
<dbReference type="Pfam" id="PF04134">
    <property type="entry name" value="DCC1-like"/>
    <property type="match status" value="1"/>
</dbReference>
<keyword evidence="1" id="KW-0812">Transmembrane</keyword>
<keyword evidence="1" id="KW-0472">Membrane</keyword>
<comment type="caution">
    <text evidence="2">The sequence shown here is derived from an EMBL/GenBank/DDBJ whole genome shotgun (WGS) entry which is preliminary data.</text>
</comment>
<dbReference type="Proteomes" id="UP001235343">
    <property type="component" value="Unassembled WGS sequence"/>
</dbReference>
<evidence type="ECO:0000313" key="3">
    <source>
        <dbReference type="Proteomes" id="UP001235343"/>
    </source>
</evidence>